<sequence>MVKVTGQTIFLKNAWQYALAGLLFYATGWLAMMIAPPPAYISSIWPPAGIGLAAVLLWGYRVIPFIFLANILLYLKVFDLASVLDSPQKLMALCSVASCGVLRVWLATILIKRFAQFPYTLIAIRKIALFFTLTGGVAAFIPTALTVFALHISGVIVTQDIYYAFIKAWIADCTGVIVFVPLFFIIFDRQQRIWEERIITLGLPLVICFLATIALALFFQQQATQYLQFQGVFLPGFVSIVLLILTGRHEWIKIQVEQRTEQLVKKNHKLSKRDKQFKKLLQTQSVIIWRADPVSYRFLYVNEEAESILGYPVTQWRDESDFWWQRLHDDDKDRVQAFCAEEQAAGNVDLEYRMISAEGTIVWFRDSHTKVIKDGVVSELYGLMLDITKQKLAEEEFRVAAITFESQQGILITDRLGKIIRVNKAFTEITGFLPREVIGKDPKILKSGRHDKSFYKHFWQELADVGKFEGEVWNRRKNGEIYPEWQIVTAVENNREVTHYVSVFSDITHKKEAEDKIHNLAFYDALTGLPNRRLLLDRFEQEIAIARRHKQFGAVIFLDLDHFKLLNDSQGHLVGDELLIQVANRLSSVLREEDTPARLGGDEFVVLLHANSENLIEVSDHARTVAEKIRKQLNTPFLLHHYQHQISTSIGITLFPEGDERPDMILQQADTAMYRSKSGGRNAISFFQPFMQEAADQRLKIEQDLRMAIEKEGFMLFYQPQVDHTGVMIGAEVLIRWDHPEQGIVSPADFILVAEESSLILDIGLWVLKNTCQQIRTWLAMGITVPRLSFNVSSRQFRQREFVDQIKNAISETQIPPHLLGIELTESVMIIDIADTVAKMKALKSLGVSIAVDDFGTGYSSLAYLKSLPLDVLKIDRSFVGDILLDSNDAIIIETIISMARHLRLRVVAEGVETEEQFELLKKLGCLLFQGYYFSRPLPSVNFAQKYLRSAKSE</sequence>
<dbReference type="Gene3D" id="3.30.450.20">
    <property type="entry name" value="PAS domain"/>
    <property type="match status" value="2"/>
</dbReference>
<dbReference type="SMART" id="SM00086">
    <property type="entry name" value="PAC"/>
    <property type="match status" value="2"/>
</dbReference>
<dbReference type="InterPro" id="IPR000014">
    <property type="entry name" value="PAS"/>
</dbReference>
<evidence type="ECO:0000256" key="3">
    <source>
        <dbReference type="ARBA" id="ARBA00012282"/>
    </source>
</evidence>
<feature type="domain" description="PAS" evidence="11">
    <location>
        <begin position="394"/>
        <end position="440"/>
    </location>
</feature>
<organism evidence="15 16">
    <name type="scientific">Crenothrix polyspora</name>
    <dbReference type="NCBI Taxonomy" id="360316"/>
    <lineage>
        <taxon>Bacteria</taxon>
        <taxon>Pseudomonadati</taxon>
        <taxon>Pseudomonadota</taxon>
        <taxon>Gammaproteobacteria</taxon>
        <taxon>Methylococcales</taxon>
        <taxon>Crenotrichaceae</taxon>
        <taxon>Crenothrix</taxon>
    </lineage>
</organism>
<evidence type="ECO:0000259" key="12">
    <source>
        <dbReference type="PROSITE" id="PS50113"/>
    </source>
</evidence>
<keyword evidence="15" id="KW-0808">Transferase</keyword>
<dbReference type="CDD" id="cd01949">
    <property type="entry name" value="GGDEF"/>
    <property type="match status" value="1"/>
</dbReference>
<comment type="cofactor">
    <cofactor evidence="1">
        <name>Mg(2+)</name>
        <dbReference type="ChEBI" id="CHEBI:18420"/>
    </cofactor>
</comment>
<dbReference type="PROSITE" id="PS50883">
    <property type="entry name" value="EAL"/>
    <property type="match status" value="1"/>
</dbReference>
<keyword evidence="8 10" id="KW-0472">Membrane</keyword>
<gene>
    <name evidence="15" type="ORF">CRENPOLYSF1_470046</name>
</gene>
<feature type="domain" description="PAS" evidence="11">
    <location>
        <begin position="273"/>
        <end position="347"/>
    </location>
</feature>
<evidence type="ECO:0000256" key="1">
    <source>
        <dbReference type="ARBA" id="ARBA00001946"/>
    </source>
</evidence>
<dbReference type="CDD" id="cd00130">
    <property type="entry name" value="PAS"/>
    <property type="match status" value="2"/>
</dbReference>
<dbReference type="GO" id="GO:0071732">
    <property type="term" value="P:cellular response to nitric oxide"/>
    <property type="evidence" value="ECO:0007669"/>
    <property type="project" value="UniProtKB-ARBA"/>
</dbReference>
<dbReference type="Gene3D" id="3.20.20.450">
    <property type="entry name" value="EAL domain"/>
    <property type="match status" value="1"/>
</dbReference>
<dbReference type="AlphaFoldDB" id="A0A1R4HCJ9"/>
<dbReference type="FunFam" id="3.20.20.450:FF:000001">
    <property type="entry name" value="Cyclic di-GMP phosphodiesterase yahA"/>
    <property type="match status" value="1"/>
</dbReference>
<feature type="domain" description="GGDEF" evidence="14">
    <location>
        <begin position="551"/>
        <end position="689"/>
    </location>
</feature>
<dbReference type="InterPro" id="IPR007895">
    <property type="entry name" value="MASE1"/>
</dbReference>
<dbReference type="Pfam" id="PF08447">
    <property type="entry name" value="PAS_3"/>
    <property type="match status" value="1"/>
</dbReference>
<dbReference type="NCBIfam" id="TIGR00229">
    <property type="entry name" value="sensory_box"/>
    <property type="match status" value="2"/>
</dbReference>
<feature type="transmembrane region" description="Helical" evidence="10">
    <location>
        <begin position="14"/>
        <end position="36"/>
    </location>
</feature>
<dbReference type="InterPro" id="IPR035965">
    <property type="entry name" value="PAS-like_dom_sf"/>
</dbReference>
<dbReference type="InterPro" id="IPR001633">
    <property type="entry name" value="EAL_dom"/>
</dbReference>
<dbReference type="PANTHER" id="PTHR44757">
    <property type="entry name" value="DIGUANYLATE CYCLASE DGCP"/>
    <property type="match status" value="1"/>
</dbReference>
<dbReference type="EC" id="3.1.4.52" evidence="3"/>
<dbReference type="InterPro" id="IPR052155">
    <property type="entry name" value="Biofilm_reg_signaling"/>
</dbReference>
<feature type="transmembrane region" description="Helical" evidence="10">
    <location>
        <begin position="225"/>
        <end position="245"/>
    </location>
</feature>
<feature type="domain" description="PAC" evidence="12">
    <location>
        <begin position="468"/>
        <end position="519"/>
    </location>
</feature>
<dbReference type="SMART" id="SM00267">
    <property type="entry name" value="GGDEF"/>
    <property type="match status" value="1"/>
</dbReference>
<evidence type="ECO:0000259" key="13">
    <source>
        <dbReference type="PROSITE" id="PS50883"/>
    </source>
</evidence>
<dbReference type="Pfam" id="PF13426">
    <property type="entry name" value="PAS_9"/>
    <property type="match status" value="1"/>
</dbReference>
<dbReference type="GO" id="GO:0071111">
    <property type="term" value="F:cyclic-guanylate-specific phosphodiesterase activity"/>
    <property type="evidence" value="ECO:0007669"/>
    <property type="project" value="UniProtKB-EC"/>
</dbReference>
<comment type="catalytic activity">
    <reaction evidence="9">
        <text>3',3'-c-di-GMP + H2O = 5'-phosphoguanylyl(3'-&gt;5')guanosine + H(+)</text>
        <dbReference type="Rhea" id="RHEA:24902"/>
        <dbReference type="ChEBI" id="CHEBI:15377"/>
        <dbReference type="ChEBI" id="CHEBI:15378"/>
        <dbReference type="ChEBI" id="CHEBI:58754"/>
        <dbReference type="ChEBI" id="CHEBI:58805"/>
        <dbReference type="EC" id="3.1.4.52"/>
    </reaction>
    <physiologicalReaction direction="left-to-right" evidence="9">
        <dbReference type="Rhea" id="RHEA:24903"/>
    </physiologicalReaction>
</comment>
<evidence type="ECO:0000256" key="9">
    <source>
        <dbReference type="ARBA" id="ARBA00051114"/>
    </source>
</evidence>
<evidence type="ECO:0000313" key="15">
    <source>
        <dbReference type="EMBL" id="SJM93761.1"/>
    </source>
</evidence>
<dbReference type="SMART" id="SM00091">
    <property type="entry name" value="PAS"/>
    <property type="match status" value="2"/>
</dbReference>
<keyword evidence="5" id="KW-0973">c-di-GMP</keyword>
<reference evidence="16" key="1">
    <citation type="submission" date="2017-02" db="EMBL/GenBank/DDBJ databases">
        <authorList>
            <person name="Daims H."/>
        </authorList>
    </citation>
    <scope>NUCLEOTIDE SEQUENCE [LARGE SCALE GENOMIC DNA]</scope>
</reference>
<feature type="transmembrane region" description="Helical" evidence="10">
    <location>
        <begin position="198"/>
        <end position="219"/>
    </location>
</feature>
<dbReference type="InterPro" id="IPR013655">
    <property type="entry name" value="PAS_fold_3"/>
</dbReference>
<proteinExistence type="predicted"/>
<feature type="transmembrane region" description="Helical" evidence="10">
    <location>
        <begin position="90"/>
        <end position="115"/>
    </location>
</feature>
<dbReference type="GO" id="GO:0016779">
    <property type="term" value="F:nucleotidyltransferase activity"/>
    <property type="evidence" value="ECO:0007669"/>
    <property type="project" value="UniProtKB-KW"/>
</dbReference>
<feature type="domain" description="PAC" evidence="12">
    <location>
        <begin position="348"/>
        <end position="399"/>
    </location>
</feature>
<evidence type="ECO:0000256" key="8">
    <source>
        <dbReference type="ARBA" id="ARBA00023136"/>
    </source>
</evidence>
<dbReference type="Proteomes" id="UP000195667">
    <property type="component" value="Unassembled WGS sequence"/>
</dbReference>
<evidence type="ECO:0000259" key="11">
    <source>
        <dbReference type="PROSITE" id="PS50112"/>
    </source>
</evidence>
<evidence type="ECO:0000256" key="10">
    <source>
        <dbReference type="SAM" id="Phobius"/>
    </source>
</evidence>
<dbReference type="InterPro" id="IPR000160">
    <property type="entry name" value="GGDEF_dom"/>
</dbReference>
<evidence type="ECO:0000256" key="2">
    <source>
        <dbReference type="ARBA" id="ARBA00004651"/>
    </source>
</evidence>
<comment type="subcellular location">
    <subcellularLocation>
        <location evidence="2">Cell membrane</location>
        <topology evidence="2">Multi-pass membrane protein</topology>
    </subcellularLocation>
</comment>
<dbReference type="SUPFAM" id="SSF55785">
    <property type="entry name" value="PYP-like sensor domain (PAS domain)"/>
    <property type="match status" value="2"/>
</dbReference>
<dbReference type="PROSITE" id="PS50112">
    <property type="entry name" value="PAS"/>
    <property type="match status" value="2"/>
</dbReference>
<dbReference type="Pfam" id="PF00990">
    <property type="entry name" value="GGDEF"/>
    <property type="match status" value="1"/>
</dbReference>
<evidence type="ECO:0000259" key="14">
    <source>
        <dbReference type="PROSITE" id="PS50887"/>
    </source>
</evidence>
<dbReference type="PROSITE" id="PS50113">
    <property type="entry name" value="PAC"/>
    <property type="match status" value="2"/>
</dbReference>
<dbReference type="InterPro" id="IPR043128">
    <property type="entry name" value="Rev_trsase/Diguanyl_cyclase"/>
</dbReference>
<keyword evidence="15" id="KW-0548">Nucleotidyltransferase</keyword>
<dbReference type="EMBL" id="FUKI01000123">
    <property type="protein sequence ID" value="SJM93761.1"/>
    <property type="molecule type" value="Genomic_DNA"/>
</dbReference>
<feature type="domain" description="EAL" evidence="13">
    <location>
        <begin position="698"/>
        <end position="951"/>
    </location>
</feature>
<evidence type="ECO:0000256" key="7">
    <source>
        <dbReference type="ARBA" id="ARBA00022989"/>
    </source>
</evidence>
<evidence type="ECO:0000256" key="5">
    <source>
        <dbReference type="ARBA" id="ARBA00022636"/>
    </source>
</evidence>
<dbReference type="CDD" id="cd01948">
    <property type="entry name" value="EAL"/>
    <property type="match status" value="1"/>
</dbReference>
<dbReference type="Pfam" id="PF05231">
    <property type="entry name" value="MASE1"/>
    <property type="match status" value="1"/>
</dbReference>
<keyword evidence="6 10" id="KW-0812">Transmembrane</keyword>
<keyword evidence="16" id="KW-1185">Reference proteome</keyword>
<feature type="transmembrane region" description="Helical" evidence="10">
    <location>
        <begin position="127"/>
        <end position="149"/>
    </location>
</feature>
<dbReference type="SUPFAM" id="SSF141868">
    <property type="entry name" value="EAL domain-like"/>
    <property type="match status" value="1"/>
</dbReference>
<dbReference type="SMART" id="SM00052">
    <property type="entry name" value="EAL"/>
    <property type="match status" value="1"/>
</dbReference>
<evidence type="ECO:0000313" key="16">
    <source>
        <dbReference type="Proteomes" id="UP000195667"/>
    </source>
</evidence>
<dbReference type="InterPro" id="IPR029787">
    <property type="entry name" value="Nucleotide_cyclase"/>
</dbReference>
<keyword evidence="7 10" id="KW-1133">Transmembrane helix</keyword>
<dbReference type="Gene3D" id="3.30.70.270">
    <property type="match status" value="1"/>
</dbReference>
<evidence type="ECO:0000256" key="6">
    <source>
        <dbReference type="ARBA" id="ARBA00022692"/>
    </source>
</evidence>
<dbReference type="FunFam" id="3.30.70.270:FF:000001">
    <property type="entry name" value="Diguanylate cyclase domain protein"/>
    <property type="match status" value="1"/>
</dbReference>
<dbReference type="GO" id="GO:0005886">
    <property type="term" value="C:plasma membrane"/>
    <property type="evidence" value="ECO:0007669"/>
    <property type="project" value="UniProtKB-SubCell"/>
</dbReference>
<keyword evidence="4" id="KW-1003">Cell membrane</keyword>
<name>A0A1R4HCJ9_9GAMM</name>
<dbReference type="NCBIfam" id="TIGR00254">
    <property type="entry name" value="GGDEF"/>
    <property type="match status" value="1"/>
</dbReference>
<dbReference type="Pfam" id="PF00563">
    <property type="entry name" value="EAL"/>
    <property type="match status" value="1"/>
</dbReference>
<dbReference type="SUPFAM" id="SSF55073">
    <property type="entry name" value="Nucleotide cyclase"/>
    <property type="match status" value="1"/>
</dbReference>
<protein>
    <recommendedName>
        <fullName evidence="3">cyclic-guanylate-specific phosphodiesterase</fullName>
        <ecNumber evidence="3">3.1.4.52</ecNumber>
    </recommendedName>
</protein>
<dbReference type="PANTHER" id="PTHR44757:SF2">
    <property type="entry name" value="BIOFILM ARCHITECTURE MAINTENANCE PROTEIN MBAA"/>
    <property type="match status" value="1"/>
</dbReference>
<feature type="transmembrane region" description="Helical" evidence="10">
    <location>
        <begin position="48"/>
        <end position="75"/>
    </location>
</feature>
<dbReference type="InterPro" id="IPR035919">
    <property type="entry name" value="EAL_sf"/>
</dbReference>
<accession>A0A1R4HCJ9</accession>
<evidence type="ECO:0000256" key="4">
    <source>
        <dbReference type="ARBA" id="ARBA00022475"/>
    </source>
</evidence>
<dbReference type="PROSITE" id="PS50887">
    <property type="entry name" value="GGDEF"/>
    <property type="match status" value="1"/>
</dbReference>
<feature type="transmembrane region" description="Helical" evidence="10">
    <location>
        <begin position="161"/>
        <end position="186"/>
    </location>
</feature>
<dbReference type="InterPro" id="IPR001610">
    <property type="entry name" value="PAC"/>
</dbReference>
<dbReference type="InterPro" id="IPR000700">
    <property type="entry name" value="PAS-assoc_C"/>
</dbReference>